<comment type="caution">
    <text evidence="1">The sequence shown here is derived from an EMBL/GenBank/DDBJ whole genome shotgun (WGS) entry which is preliminary data.</text>
</comment>
<gene>
    <name evidence="1" type="ORF">LDC_1136</name>
</gene>
<proteinExistence type="predicted"/>
<accession>D9PHY2</accession>
<protein>
    <submittedName>
        <fullName evidence="1">Uncharacterized protein</fullName>
    </submittedName>
</protein>
<evidence type="ECO:0000313" key="1">
    <source>
        <dbReference type="EMBL" id="EFK96829.1"/>
    </source>
</evidence>
<reference evidence="1" key="1">
    <citation type="submission" date="2010-07" db="EMBL/GenBank/DDBJ databases">
        <authorList>
            <consortium name="CONSOLIDER consortium CSD2007-00005"/>
            <person name="Guazzaroni M.-E."/>
            <person name="Richter M."/>
            <person name="Garcia-Salamanca A."/>
            <person name="Yarza P."/>
            <person name="Ferrer M."/>
        </authorList>
    </citation>
    <scope>NUCLEOTIDE SEQUENCE</scope>
</reference>
<organism evidence="1">
    <name type="scientific">sediment metagenome</name>
    <dbReference type="NCBI Taxonomy" id="749907"/>
    <lineage>
        <taxon>unclassified sequences</taxon>
        <taxon>metagenomes</taxon>
        <taxon>ecological metagenomes</taxon>
    </lineage>
</organism>
<reference evidence="1" key="2">
    <citation type="journal article" date="2011" name="Microb. Ecol.">
        <title>Taxonomic and Functional Metagenomic Profiling of the Microbial Community in the Anoxic Sediment of a Sub-saline Shallow Lake (Laguna de Carrizo, Central Spain).</title>
        <authorList>
            <person name="Ferrer M."/>
            <person name="Guazzaroni M.E."/>
            <person name="Richter M."/>
            <person name="Garcia-Salamanca A."/>
            <person name="Yarza P."/>
            <person name="Suarez-Suarez A."/>
            <person name="Solano J."/>
            <person name="Alcaide M."/>
            <person name="van Dillewijn P."/>
            <person name="Molina-Henares M.A."/>
            <person name="Lopez-Cortes N."/>
            <person name="Al-Ramahi Y."/>
            <person name="Guerrero C."/>
            <person name="Acosta A."/>
            <person name="de Eugenio L.I."/>
            <person name="Martinez V."/>
            <person name="Marques S."/>
            <person name="Rojo F."/>
            <person name="Santero E."/>
            <person name="Genilloud O."/>
            <person name="Perez-Perez J."/>
            <person name="Rossello-Mora R."/>
            <person name="Ramos J.L."/>
        </authorList>
    </citation>
    <scope>NUCLEOTIDE SEQUENCE</scope>
</reference>
<dbReference type="EMBL" id="ADZX01000397">
    <property type="protein sequence ID" value="EFK96829.1"/>
    <property type="molecule type" value="Genomic_DNA"/>
</dbReference>
<dbReference type="AlphaFoldDB" id="D9PHY2"/>
<sequence length="110" mass="12395">MVNDNFLYSIAPRFFKKYNANSVDRIPCNIIAANAPLTPTLPITTKRIVKKKKNRLSATDNIAKYLYSFIAVRSGINDNENSEKGIVNRANIKEKCSALEKKEKSNCKTV</sequence>
<name>D9PHY2_9ZZZZ</name>